<dbReference type="GO" id="GO:0030145">
    <property type="term" value="F:manganese ion binding"/>
    <property type="evidence" value="ECO:0007669"/>
    <property type="project" value="UniProtKB-UniRule"/>
</dbReference>
<keyword evidence="8" id="KW-0479">Metal-binding</keyword>
<comment type="subcellular location">
    <subcellularLocation>
        <location evidence="8">Cytoplasm</location>
    </subcellularLocation>
</comment>
<dbReference type="InterPro" id="IPR011356">
    <property type="entry name" value="Leucine_aapep/pepB"/>
</dbReference>
<dbReference type="OrthoDB" id="9809354at2"/>
<dbReference type="PANTHER" id="PTHR11963:SF23">
    <property type="entry name" value="CYTOSOL AMINOPEPTIDASE"/>
    <property type="match status" value="1"/>
</dbReference>
<feature type="binding site" evidence="8">
    <location>
        <position position="303"/>
    </location>
    <ligand>
        <name>Mn(2+)</name>
        <dbReference type="ChEBI" id="CHEBI:29035"/>
        <label>2</label>
    </ligand>
</feature>
<dbReference type="SUPFAM" id="SSF52949">
    <property type="entry name" value="Macro domain-like"/>
    <property type="match status" value="1"/>
</dbReference>
<feature type="chain" id="PRO_5020808468" description="Probable cytosol aminopeptidase" evidence="9">
    <location>
        <begin position="22"/>
        <end position="513"/>
    </location>
</feature>
<organism evidence="11 12">
    <name type="scientific">Luteimonas aestuarii</name>
    <dbReference type="NCBI Taxonomy" id="453837"/>
    <lineage>
        <taxon>Bacteria</taxon>
        <taxon>Pseudomonadati</taxon>
        <taxon>Pseudomonadota</taxon>
        <taxon>Gammaproteobacteria</taxon>
        <taxon>Lysobacterales</taxon>
        <taxon>Lysobacteraceae</taxon>
        <taxon>Luteimonas</taxon>
    </lineage>
</organism>
<dbReference type="EC" id="3.4.11.10" evidence="8"/>
<feature type="binding site" evidence="8">
    <location>
        <position position="285"/>
    </location>
    <ligand>
        <name>Mn(2+)</name>
        <dbReference type="ChEBI" id="CHEBI:29035"/>
        <label>1</label>
    </ligand>
</feature>
<feature type="binding site" evidence="8">
    <location>
        <position position="364"/>
    </location>
    <ligand>
        <name>Mn(2+)</name>
        <dbReference type="ChEBI" id="CHEBI:29035"/>
        <label>2</label>
    </ligand>
</feature>
<keyword evidence="4 8" id="KW-0031">Aminopeptidase</keyword>
<dbReference type="PROSITE" id="PS00631">
    <property type="entry name" value="CYTOSOL_AP"/>
    <property type="match status" value="1"/>
</dbReference>
<feature type="active site" evidence="8">
    <location>
        <position position="292"/>
    </location>
</feature>
<dbReference type="HAMAP" id="MF_00181">
    <property type="entry name" value="Cytosol_peptidase_M17"/>
    <property type="match status" value="1"/>
</dbReference>
<evidence type="ECO:0000259" key="10">
    <source>
        <dbReference type="PROSITE" id="PS00631"/>
    </source>
</evidence>
<dbReference type="PANTHER" id="PTHR11963">
    <property type="entry name" value="LEUCINE AMINOPEPTIDASE-RELATED"/>
    <property type="match status" value="1"/>
</dbReference>
<dbReference type="CDD" id="cd00433">
    <property type="entry name" value="Peptidase_M17"/>
    <property type="match status" value="1"/>
</dbReference>
<feature type="binding site" evidence="8">
    <location>
        <position position="280"/>
    </location>
    <ligand>
        <name>Mn(2+)</name>
        <dbReference type="ChEBI" id="CHEBI:29035"/>
        <label>2</label>
    </ligand>
</feature>
<dbReference type="Gene3D" id="3.40.630.10">
    <property type="entry name" value="Zn peptidases"/>
    <property type="match status" value="1"/>
</dbReference>
<evidence type="ECO:0000256" key="9">
    <source>
        <dbReference type="SAM" id="SignalP"/>
    </source>
</evidence>
<accession>A0A4R5U4S8</accession>
<protein>
    <recommendedName>
        <fullName evidence="8">Probable cytosol aminopeptidase</fullName>
        <ecNumber evidence="8">3.4.11.1</ecNumber>
    </recommendedName>
    <alternativeName>
        <fullName evidence="8">Leucine aminopeptidase</fullName>
        <shortName evidence="8">LAP</shortName>
        <ecNumber evidence="8">3.4.11.10</ecNumber>
    </alternativeName>
    <alternativeName>
        <fullName evidence="8">Leucyl aminopeptidase</fullName>
    </alternativeName>
</protein>
<keyword evidence="8" id="KW-0963">Cytoplasm</keyword>
<feature type="active site" evidence="8">
    <location>
        <position position="366"/>
    </location>
</feature>
<evidence type="ECO:0000313" key="12">
    <source>
        <dbReference type="Proteomes" id="UP000294796"/>
    </source>
</evidence>
<dbReference type="InterPro" id="IPR008283">
    <property type="entry name" value="Peptidase_M17_N"/>
</dbReference>
<dbReference type="GO" id="GO:0070006">
    <property type="term" value="F:metalloaminopeptidase activity"/>
    <property type="evidence" value="ECO:0007669"/>
    <property type="project" value="InterPro"/>
</dbReference>
<evidence type="ECO:0000256" key="6">
    <source>
        <dbReference type="ARBA" id="ARBA00022801"/>
    </source>
</evidence>
<keyword evidence="6 8" id="KW-0378">Hydrolase</keyword>
<evidence type="ECO:0000256" key="3">
    <source>
        <dbReference type="ARBA" id="ARBA00009528"/>
    </source>
</evidence>
<dbReference type="NCBIfam" id="NF002073">
    <property type="entry name" value="PRK00913.1-2"/>
    <property type="match status" value="1"/>
</dbReference>
<evidence type="ECO:0000256" key="8">
    <source>
        <dbReference type="HAMAP-Rule" id="MF_00181"/>
    </source>
</evidence>
<evidence type="ECO:0000256" key="5">
    <source>
        <dbReference type="ARBA" id="ARBA00022670"/>
    </source>
</evidence>
<name>A0A4R5U4S8_9GAMM</name>
<dbReference type="Pfam" id="PF02789">
    <property type="entry name" value="Peptidase_M17_N"/>
    <property type="match status" value="1"/>
</dbReference>
<dbReference type="InterPro" id="IPR000819">
    <property type="entry name" value="Peptidase_M17_C"/>
</dbReference>
<feature type="signal peptide" evidence="9">
    <location>
        <begin position="1"/>
        <end position="21"/>
    </location>
</feature>
<dbReference type="NCBIfam" id="NF002077">
    <property type="entry name" value="PRK00913.2-4"/>
    <property type="match status" value="1"/>
</dbReference>
<proteinExistence type="inferred from homology"/>
<dbReference type="InterPro" id="IPR043472">
    <property type="entry name" value="Macro_dom-like"/>
</dbReference>
<evidence type="ECO:0000313" key="11">
    <source>
        <dbReference type="EMBL" id="TDK28746.1"/>
    </source>
</evidence>
<dbReference type="Pfam" id="PF00883">
    <property type="entry name" value="Peptidase_M17"/>
    <property type="match status" value="1"/>
</dbReference>
<sequence>MVFALLSALVALALLPLSAHAQRTLSFDAHAAPDAGTVAIAVAEGLPEGGTFSSIDARSNGALRRAAEAEGFRGRKDSTLDLRGFAGYDRLLVVGTGKDALTPAALQDIGGTVARTLGKARAPRVELVWDGDEADAASHLALGVELGQYSFDTYRTRKADDETPADAGRGELVVRSPAGAAAGQAYAAQWQPVARSVTFARDLVTEPANAVWPEEFVARVREEARGLPVQIEVLDVPAMERLGMGGILSVGQGSARPPRLLLVSYQGGTRGDAPLAFVGKGITFDTGGISLKPGADMWRMKYDMSGAATTIATVLGLARRGANVNAVGVAALAENMPSGTASRPGDVIRTASGKTFEIMSTDAEGRMVLVDAIWYVQRQHRPKLIVDVATLTGAIVTALGNDYAGLFSRDDALAAQLLSSGENSGELLWRMPLRDDYAQGLKSPIADLRNGGGSPGSGTAAWFIGEWVPRDLPWAHLDIAGMAWRNSAKPTIPEGASAFGVRLLDQFVRDHHE</sequence>
<dbReference type="EMBL" id="SMTF01000001">
    <property type="protein sequence ID" value="TDK28746.1"/>
    <property type="molecule type" value="Genomic_DNA"/>
</dbReference>
<comment type="caution">
    <text evidence="11">The sequence shown here is derived from an EMBL/GenBank/DDBJ whole genome shotgun (WGS) entry which is preliminary data.</text>
</comment>
<dbReference type="InterPro" id="IPR023042">
    <property type="entry name" value="Peptidase_M17_leu_NH2_pept"/>
</dbReference>
<evidence type="ECO:0000256" key="2">
    <source>
        <dbReference type="ARBA" id="ARBA00000967"/>
    </source>
</evidence>
<feature type="binding site" evidence="8">
    <location>
        <position position="364"/>
    </location>
    <ligand>
        <name>Mn(2+)</name>
        <dbReference type="ChEBI" id="CHEBI:29035"/>
        <label>1</label>
    </ligand>
</feature>
<dbReference type="Proteomes" id="UP000294796">
    <property type="component" value="Unassembled WGS sequence"/>
</dbReference>
<gene>
    <name evidence="8" type="primary">pepA</name>
    <name evidence="11" type="ORF">E2F46_00210</name>
</gene>
<dbReference type="PRINTS" id="PR00481">
    <property type="entry name" value="LAMNOPPTDASE"/>
</dbReference>
<dbReference type="SUPFAM" id="SSF53187">
    <property type="entry name" value="Zn-dependent exopeptidases"/>
    <property type="match status" value="1"/>
</dbReference>
<evidence type="ECO:0000256" key="7">
    <source>
        <dbReference type="ARBA" id="ARBA00023211"/>
    </source>
</evidence>
<feature type="domain" description="Cytosol aminopeptidase" evidence="10">
    <location>
        <begin position="360"/>
        <end position="367"/>
    </location>
</feature>
<comment type="catalytic activity">
    <reaction evidence="2 8">
        <text>Release of an N-terminal amino acid, preferentially leucine, but not glutamic or aspartic acids.</text>
        <dbReference type="EC" id="3.4.11.10"/>
    </reaction>
</comment>
<feature type="binding site" evidence="8">
    <location>
        <position position="362"/>
    </location>
    <ligand>
        <name>Mn(2+)</name>
        <dbReference type="ChEBI" id="CHEBI:29035"/>
        <label>1</label>
    </ligand>
</feature>
<dbReference type="NCBIfam" id="NF002075">
    <property type="entry name" value="PRK00913.2-2"/>
    <property type="match status" value="1"/>
</dbReference>
<keyword evidence="5 8" id="KW-0645">Protease</keyword>
<dbReference type="GO" id="GO:0005737">
    <property type="term" value="C:cytoplasm"/>
    <property type="evidence" value="ECO:0007669"/>
    <property type="project" value="UniProtKB-SubCell"/>
</dbReference>
<keyword evidence="7 8" id="KW-0464">Manganese</keyword>
<comment type="function">
    <text evidence="8">Presumably involved in the processing and regular turnover of intracellular proteins. Catalyzes the removal of unsubstituted N-terminal amino acids from various peptides.</text>
</comment>
<comment type="cofactor">
    <cofactor evidence="8">
        <name>Mn(2+)</name>
        <dbReference type="ChEBI" id="CHEBI:29035"/>
    </cofactor>
    <text evidence="8">Binds 2 manganese ions per subunit.</text>
</comment>
<dbReference type="AlphaFoldDB" id="A0A4R5U4S8"/>
<feature type="binding site" evidence="8">
    <location>
        <position position="285"/>
    </location>
    <ligand>
        <name>Mn(2+)</name>
        <dbReference type="ChEBI" id="CHEBI:29035"/>
        <label>2</label>
    </ligand>
</feature>
<evidence type="ECO:0000256" key="4">
    <source>
        <dbReference type="ARBA" id="ARBA00022438"/>
    </source>
</evidence>
<comment type="similarity">
    <text evidence="3 8">Belongs to the peptidase M17 family.</text>
</comment>
<dbReference type="EC" id="3.4.11.1" evidence="8"/>
<evidence type="ECO:0000256" key="1">
    <source>
        <dbReference type="ARBA" id="ARBA00000135"/>
    </source>
</evidence>
<keyword evidence="9" id="KW-0732">Signal</keyword>
<dbReference type="GO" id="GO:0006508">
    <property type="term" value="P:proteolysis"/>
    <property type="evidence" value="ECO:0007669"/>
    <property type="project" value="UniProtKB-KW"/>
</dbReference>
<comment type="catalytic activity">
    <reaction evidence="1 8">
        <text>Release of an N-terminal amino acid, Xaa-|-Yaa-, in which Xaa is preferably Leu, but may be other amino acids including Pro although not Arg or Lys, and Yaa may be Pro. Amino acid amides and methyl esters are also readily hydrolyzed, but rates on arylamides are exceedingly low.</text>
        <dbReference type="EC" id="3.4.11.1"/>
    </reaction>
</comment>
<keyword evidence="12" id="KW-1185">Reference proteome</keyword>
<dbReference type="Gene3D" id="3.40.220.10">
    <property type="entry name" value="Leucine Aminopeptidase, subunit E, domain 1"/>
    <property type="match status" value="1"/>
</dbReference>
<reference evidence="11 12" key="1">
    <citation type="submission" date="2019-03" db="EMBL/GenBank/DDBJ databases">
        <title>Luteimonas zhaokaii sp.nov., isolated from the rectal contents of Plateau pika in Yushu, Qinghai Province, China.</title>
        <authorList>
            <person name="Zhang G."/>
        </authorList>
    </citation>
    <scope>NUCLEOTIDE SEQUENCE [LARGE SCALE GENOMIC DNA]</scope>
    <source>
        <strain evidence="11 12">B9</strain>
    </source>
</reference>